<keyword evidence="2" id="KW-0732">Signal</keyword>
<protein>
    <submittedName>
        <fullName evidence="3">Uncharacterized protein</fullName>
    </submittedName>
</protein>
<dbReference type="EMBL" id="ML769701">
    <property type="protein sequence ID" value="KAE9389344.1"/>
    <property type="molecule type" value="Genomic_DNA"/>
</dbReference>
<dbReference type="AlphaFoldDB" id="A0A6A4GW63"/>
<reference evidence="3" key="1">
    <citation type="journal article" date="2019" name="Environ. Microbiol.">
        <title>Fungal ecological strategies reflected in gene transcription - a case study of two litter decomposers.</title>
        <authorList>
            <person name="Barbi F."/>
            <person name="Kohler A."/>
            <person name="Barry K."/>
            <person name="Baskaran P."/>
            <person name="Daum C."/>
            <person name="Fauchery L."/>
            <person name="Ihrmark K."/>
            <person name="Kuo A."/>
            <person name="LaButti K."/>
            <person name="Lipzen A."/>
            <person name="Morin E."/>
            <person name="Grigoriev I.V."/>
            <person name="Henrissat B."/>
            <person name="Lindahl B."/>
            <person name="Martin F."/>
        </authorList>
    </citation>
    <scope>NUCLEOTIDE SEQUENCE</scope>
    <source>
        <strain evidence="3">JB14</strain>
    </source>
</reference>
<feature type="region of interest" description="Disordered" evidence="1">
    <location>
        <begin position="171"/>
        <end position="230"/>
    </location>
</feature>
<feature type="signal peptide" evidence="2">
    <location>
        <begin position="1"/>
        <end position="25"/>
    </location>
</feature>
<name>A0A6A4GW63_9AGAR</name>
<dbReference type="Proteomes" id="UP000799118">
    <property type="component" value="Unassembled WGS sequence"/>
</dbReference>
<gene>
    <name evidence="3" type="ORF">BT96DRAFT_946928</name>
</gene>
<feature type="compositionally biased region" description="Basic and acidic residues" evidence="1">
    <location>
        <begin position="173"/>
        <end position="205"/>
    </location>
</feature>
<sequence length="230" mass="25380">MHFNCFFATIFLALVLASIVCMVCAVPISTDLDIQHQPKPASTVVERIGDVLQKPNSVLSFTFSTAAEIKARTGIKHTTIPSLMVEKMMKLLTNKLDLYKPIYSFILEMCAWVKDPQGHPSIAYGYFTLQVGQGKGPAECTSKPCNGMVRIQMAELKLDTEAPVRGYISMGNEPEKAGGENGQKEEEVELEIKRLPETKNVEAKDAVNYGQDMTIHPSSDRVKHSQVGFG</sequence>
<accession>A0A6A4GW63</accession>
<organism evidence="3 4">
    <name type="scientific">Gymnopus androsaceus JB14</name>
    <dbReference type="NCBI Taxonomy" id="1447944"/>
    <lineage>
        <taxon>Eukaryota</taxon>
        <taxon>Fungi</taxon>
        <taxon>Dikarya</taxon>
        <taxon>Basidiomycota</taxon>
        <taxon>Agaricomycotina</taxon>
        <taxon>Agaricomycetes</taxon>
        <taxon>Agaricomycetidae</taxon>
        <taxon>Agaricales</taxon>
        <taxon>Marasmiineae</taxon>
        <taxon>Omphalotaceae</taxon>
        <taxon>Gymnopus</taxon>
    </lineage>
</organism>
<evidence type="ECO:0000256" key="2">
    <source>
        <dbReference type="SAM" id="SignalP"/>
    </source>
</evidence>
<evidence type="ECO:0000313" key="3">
    <source>
        <dbReference type="EMBL" id="KAE9389344.1"/>
    </source>
</evidence>
<feature type="chain" id="PRO_5025648318" evidence="2">
    <location>
        <begin position="26"/>
        <end position="230"/>
    </location>
</feature>
<keyword evidence="4" id="KW-1185">Reference proteome</keyword>
<evidence type="ECO:0000256" key="1">
    <source>
        <dbReference type="SAM" id="MobiDB-lite"/>
    </source>
</evidence>
<evidence type="ECO:0000313" key="4">
    <source>
        <dbReference type="Proteomes" id="UP000799118"/>
    </source>
</evidence>
<proteinExistence type="predicted"/>